<dbReference type="InterPro" id="IPR036162">
    <property type="entry name" value="Resolvase-like_N_sf"/>
</dbReference>
<evidence type="ECO:0000256" key="4">
    <source>
        <dbReference type="PIRSR" id="PIRSR606118-50"/>
    </source>
</evidence>
<dbReference type="OrthoDB" id="9811097at2"/>
<dbReference type="EMBL" id="BKAX01000021">
    <property type="protein sequence ID" value="GEQ07093.1"/>
    <property type="molecule type" value="Genomic_DNA"/>
</dbReference>
<dbReference type="InterPro" id="IPR038109">
    <property type="entry name" value="DNA_bind_recomb_sf"/>
</dbReference>
<gene>
    <name evidence="8" type="primary">int</name>
    <name evidence="9" type="ORF">BUZ14_11640</name>
    <name evidence="8" type="ORF">SGA02_29210</name>
</gene>
<evidence type="ECO:0000259" key="7">
    <source>
        <dbReference type="PROSITE" id="PS51737"/>
    </source>
</evidence>
<dbReference type="Proteomes" id="UP000321057">
    <property type="component" value="Unassembled WGS sequence"/>
</dbReference>
<dbReference type="PANTHER" id="PTHR30461:SF23">
    <property type="entry name" value="DNA RECOMBINASE-RELATED"/>
    <property type="match status" value="1"/>
</dbReference>
<dbReference type="InterPro" id="IPR006119">
    <property type="entry name" value="Resolv_N"/>
</dbReference>
<accession>A0A0D0QTK6</accession>
<dbReference type="PROSITE" id="PS51736">
    <property type="entry name" value="RECOMBINASES_3"/>
    <property type="match status" value="1"/>
</dbReference>
<feature type="domain" description="Recombinase" evidence="7">
    <location>
        <begin position="154"/>
        <end position="258"/>
    </location>
</feature>
<evidence type="ECO:0000313" key="9">
    <source>
        <dbReference type="EMBL" id="RIP33176.1"/>
    </source>
</evidence>
<dbReference type="Gene3D" id="3.40.50.1390">
    <property type="entry name" value="Resolvase, N-terminal catalytic domain"/>
    <property type="match status" value="1"/>
</dbReference>
<dbReference type="InterPro" id="IPR011109">
    <property type="entry name" value="DNA_bind_recombinase_dom"/>
</dbReference>
<evidence type="ECO:0000313" key="10">
    <source>
        <dbReference type="Proteomes" id="UP000265541"/>
    </source>
</evidence>
<dbReference type="EMBL" id="QYJN01000006">
    <property type="protein sequence ID" value="RIP33176.1"/>
    <property type="molecule type" value="Genomic_DNA"/>
</dbReference>
<dbReference type="Pfam" id="PF00239">
    <property type="entry name" value="Resolvase"/>
    <property type="match status" value="1"/>
</dbReference>
<protein>
    <submittedName>
        <fullName evidence="8">Integrase</fullName>
    </submittedName>
    <submittedName>
        <fullName evidence="9">Recombinase family protein</fullName>
    </submittedName>
</protein>
<dbReference type="Proteomes" id="UP000265541">
    <property type="component" value="Unassembled WGS sequence"/>
</dbReference>
<keyword evidence="3" id="KW-0233">DNA recombination</keyword>
<dbReference type="GO" id="GO:0000150">
    <property type="term" value="F:DNA strand exchange activity"/>
    <property type="evidence" value="ECO:0007669"/>
    <property type="project" value="InterPro"/>
</dbReference>
<dbReference type="PANTHER" id="PTHR30461">
    <property type="entry name" value="DNA-INVERTASE FROM LAMBDOID PROPHAGE"/>
    <property type="match status" value="1"/>
</dbReference>
<reference evidence="9" key="2">
    <citation type="submission" date="2018-09" db="EMBL/GenBank/DDBJ databases">
        <authorList>
            <person name="Parvin R."/>
            <person name="Begum J.A."/>
            <person name="Chowdhury E.H."/>
            <person name="Islam M.R."/>
            <person name="Harder T."/>
        </authorList>
    </citation>
    <scope>NUCLEOTIDE SEQUENCE</scope>
    <source>
        <strain evidence="9">SNUC 4781</strain>
    </source>
</reference>
<evidence type="ECO:0000259" key="6">
    <source>
        <dbReference type="PROSITE" id="PS51736"/>
    </source>
</evidence>
<evidence type="ECO:0000256" key="1">
    <source>
        <dbReference type="ARBA" id="ARBA00022908"/>
    </source>
</evidence>
<dbReference type="AlphaFoldDB" id="A0A0D0QTK6"/>
<dbReference type="SUPFAM" id="SSF53041">
    <property type="entry name" value="Resolvase-like"/>
    <property type="match status" value="1"/>
</dbReference>
<dbReference type="CDD" id="cd03768">
    <property type="entry name" value="SR_ResInv"/>
    <property type="match status" value="1"/>
</dbReference>
<dbReference type="Gene3D" id="3.90.1750.20">
    <property type="entry name" value="Putative Large Serine Recombinase, Chain B, Domain 2"/>
    <property type="match status" value="1"/>
</dbReference>
<keyword evidence="11" id="KW-1185">Reference proteome</keyword>
<reference evidence="9 10" key="1">
    <citation type="journal article" date="2016" name="Front. Microbiol.">
        <title>Comprehensive Phylogenetic Analysis of Bovine Non-aureus Staphylococci Species Based on Whole-Genome Sequencing.</title>
        <authorList>
            <person name="Naushad S."/>
            <person name="Barkema H.W."/>
            <person name="Luby C."/>
            <person name="Condas L.A."/>
            <person name="Nobrega D.B."/>
            <person name="Carson D.A."/>
            <person name="De Buck J."/>
        </authorList>
    </citation>
    <scope>NUCLEOTIDE SEQUENCE [LARGE SCALE GENOMIC DNA]</scope>
    <source>
        <strain evidence="9 10">SNUC 4781</strain>
    </source>
</reference>
<dbReference type="GO" id="GO:0015074">
    <property type="term" value="P:DNA integration"/>
    <property type="evidence" value="ECO:0007669"/>
    <property type="project" value="UniProtKB-KW"/>
</dbReference>
<sequence length="460" mass="53610">MKVAIYCRVSTMEQANEGFSIAEQEKKLRGFCDINDWNIQGIYVDAGYSGAKRDRPELNRMLKNLNKFDLVLVYKLDRLTRSVRDLLDILDILEKSEVAFRSATEVYDTSNAMGRLFVTLVGAMAEWERTTIQERTLMGRRAAASKGLAKTTPLFCYDREGDKFVPNEYAKVLRFAVDEVKKGTSIREITRRLNDSKIPSPQGKIWHKSVINRALISPVSRGHYEFGDIFVENTHEAIISDEEYEQIKNRISDRTNSKVVKHHAVFRGKLACPNCDGRLSLNTNKHTPKKGEIWYSKAYYCDKCKYNKNSWTLNISESEVLKVFHSYLKQFDLNKYMVREQENKAQITVDIDKVMEQRKRYHKLFASGLMQEEELFDLIKETDVAIAQYEKEKAATASKEFDVRKIEKFKDLLLRGWEEMTDEDKSDFIKMSIKKIDFKYKKGIRGKRPNSLTIKDIEFY</sequence>
<keyword evidence="1" id="KW-0229">DNA integration</keyword>
<feature type="domain" description="Resolvase/invertase-type recombinase catalytic" evidence="6">
    <location>
        <begin position="2"/>
        <end position="147"/>
    </location>
</feature>
<evidence type="ECO:0000313" key="11">
    <source>
        <dbReference type="Proteomes" id="UP000321057"/>
    </source>
</evidence>
<dbReference type="PROSITE" id="PS00397">
    <property type="entry name" value="RECOMBINASES_1"/>
    <property type="match status" value="1"/>
</dbReference>
<feature type="active site" description="O-(5'-phospho-DNA)-serine intermediate" evidence="4 5">
    <location>
        <position position="10"/>
    </location>
</feature>
<dbReference type="SMART" id="SM00857">
    <property type="entry name" value="Resolvase"/>
    <property type="match status" value="1"/>
</dbReference>
<name>A0A0D0QTK6_STAGA</name>
<evidence type="ECO:0000313" key="8">
    <source>
        <dbReference type="EMBL" id="GEQ07093.1"/>
    </source>
</evidence>
<evidence type="ECO:0000256" key="5">
    <source>
        <dbReference type="PROSITE-ProRule" id="PRU10137"/>
    </source>
</evidence>
<proteinExistence type="predicted"/>
<organism evidence="9 10">
    <name type="scientific">Staphylococcus gallinarum</name>
    <dbReference type="NCBI Taxonomy" id="1293"/>
    <lineage>
        <taxon>Bacteria</taxon>
        <taxon>Bacillati</taxon>
        <taxon>Bacillota</taxon>
        <taxon>Bacilli</taxon>
        <taxon>Bacillales</taxon>
        <taxon>Staphylococcaceae</taxon>
        <taxon>Staphylococcus</taxon>
    </lineage>
</organism>
<dbReference type="InterPro" id="IPR050639">
    <property type="entry name" value="SSR_resolvase"/>
</dbReference>
<dbReference type="PROSITE" id="PS51737">
    <property type="entry name" value="RECOMBINASE_DNA_BIND"/>
    <property type="match status" value="1"/>
</dbReference>
<evidence type="ECO:0000256" key="3">
    <source>
        <dbReference type="ARBA" id="ARBA00023172"/>
    </source>
</evidence>
<dbReference type="Pfam" id="PF07508">
    <property type="entry name" value="Recombinase"/>
    <property type="match status" value="1"/>
</dbReference>
<dbReference type="InterPro" id="IPR006118">
    <property type="entry name" value="Recombinase_CS"/>
</dbReference>
<dbReference type="RefSeq" id="WP_042740083.1">
    <property type="nucleotide sequence ID" value="NZ_BKAX01000021.1"/>
</dbReference>
<keyword evidence="2" id="KW-0238">DNA-binding</keyword>
<dbReference type="GO" id="GO:0003677">
    <property type="term" value="F:DNA binding"/>
    <property type="evidence" value="ECO:0007669"/>
    <property type="project" value="UniProtKB-KW"/>
</dbReference>
<comment type="caution">
    <text evidence="9">The sequence shown here is derived from an EMBL/GenBank/DDBJ whole genome shotgun (WGS) entry which is preliminary data.</text>
</comment>
<reference evidence="8 11" key="3">
    <citation type="submission" date="2019-07" db="EMBL/GenBank/DDBJ databases">
        <title>Whole genome shotgun sequence of Staphylococcus gallinarum NBRC 109767.</title>
        <authorList>
            <person name="Hosoyama A."/>
            <person name="Uohara A."/>
            <person name="Ohji S."/>
            <person name="Ichikawa N."/>
        </authorList>
    </citation>
    <scope>NUCLEOTIDE SEQUENCE [LARGE SCALE GENOMIC DNA]</scope>
    <source>
        <strain evidence="8 11">NBRC 109767</strain>
    </source>
</reference>
<evidence type="ECO:0000256" key="2">
    <source>
        <dbReference type="ARBA" id="ARBA00023125"/>
    </source>
</evidence>